<dbReference type="SUPFAM" id="SSF52151">
    <property type="entry name" value="FabD/lysophospholipase-like"/>
    <property type="match status" value="1"/>
</dbReference>
<dbReference type="GO" id="GO:0016042">
    <property type="term" value="P:lipid catabolic process"/>
    <property type="evidence" value="ECO:0007669"/>
    <property type="project" value="UniProtKB-UniRule"/>
</dbReference>
<dbReference type="InterPro" id="IPR016035">
    <property type="entry name" value="Acyl_Trfase/lysoPLipase"/>
</dbReference>
<dbReference type="Gene3D" id="3.40.1090.10">
    <property type="entry name" value="Cytosolic phospholipase A2 catalytic domain"/>
    <property type="match status" value="2"/>
</dbReference>
<evidence type="ECO:0000256" key="2">
    <source>
        <dbReference type="PROSITE-ProRule" id="PRU01161"/>
    </source>
</evidence>
<evidence type="ECO:0000313" key="5">
    <source>
        <dbReference type="Proteomes" id="UP000589085"/>
    </source>
</evidence>
<dbReference type="AlphaFoldDB" id="A0A7W4IDA1"/>
<evidence type="ECO:0000256" key="1">
    <source>
        <dbReference type="ARBA" id="ARBA00023098"/>
    </source>
</evidence>
<gene>
    <name evidence="4" type="ORF">HLH48_10920</name>
</gene>
<feature type="short sequence motif" description="GXGXXG" evidence="2">
    <location>
        <begin position="16"/>
        <end position="21"/>
    </location>
</feature>
<dbReference type="InterPro" id="IPR002641">
    <property type="entry name" value="PNPLA_dom"/>
</dbReference>
<accession>A0A7W4IDA1</accession>
<keyword evidence="2" id="KW-0442">Lipid degradation</keyword>
<dbReference type="Proteomes" id="UP000589085">
    <property type="component" value="Unassembled WGS sequence"/>
</dbReference>
<feature type="active site" description="Proton acceptor" evidence="2">
    <location>
        <position position="267"/>
    </location>
</feature>
<dbReference type="PANTHER" id="PTHR46394">
    <property type="entry name" value="ANNEXIN"/>
    <property type="match status" value="1"/>
</dbReference>
<feature type="short sequence motif" description="DGA/G" evidence="2">
    <location>
        <begin position="267"/>
        <end position="269"/>
    </location>
</feature>
<keyword evidence="2" id="KW-0378">Hydrolase</keyword>
<dbReference type="PROSITE" id="PS51635">
    <property type="entry name" value="PNPLA"/>
    <property type="match status" value="1"/>
</dbReference>
<name>A0A7W4IDA1_9PROT</name>
<dbReference type="GO" id="GO:0016787">
    <property type="term" value="F:hydrolase activity"/>
    <property type="evidence" value="ECO:0007669"/>
    <property type="project" value="UniProtKB-UniRule"/>
</dbReference>
<dbReference type="EMBL" id="JABEQJ010000012">
    <property type="protein sequence ID" value="MBB2160682.1"/>
    <property type="molecule type" value="Genomic_DNA"/>
</dbReference>
<dbReference type="InterPro" id="IPR052580">
    <property type="entry name" value="Lipid_Hydrolase"/>
</dbReference>
<protein>
    <submittedName>
        <fullName evidence="4">Patatin</fullName>
    </submittedName>
</protein>
<feature type="active site" description="Nucleophile" evidence="2">
    <location>
        <position position="45"/>
    </location>
</feature>
<dbReference type="PANTHER" id="PTHR46394:SF1">
    <property type="entry name" value="PNPLA DOMAIN-CONTAINING PROTEIN"/>
    <property type="match status" value="1"/>
</dbReference>
<evidence type="ECO:0000313" key="4">
    <source>
        <dbReference type="EMBL" id="MBB2160682.1"/>
    </source>
</evidence>
<reference evidence="4 5" key="1">
    <citation type="submission" date="2020-04" db="EMBL/GenBank/DDBJ databases">
        <title>Description of novel Gluconacetobacter.</title>
        <authorList>
            <person name="Sombolestani A."/>
        </authorList>
    </citation>
    <scope>NUCLEOTIDE SEQUENCE [LARGE SCALE GENOMIC DNA]</scope>
    <source>
        <strain evidence="4 5">LMG 19747</strain>
    </source>
</reference>
<comment type="caution">
    <text evidence="4">The sequence shown here is derived from an EMBL/GenBank/DDBJ whole genome shotgun (WGS) entry which is preliminary data.</text>
</comment>
<sequence>MRTAARLNRAFVAFSGGGAKGLIHVGALRALEDRNVVFQGVAGTSAGAIVAALRAAGFSSREILDPDSGVSVIDRLHEIDPGINKATDIFGRGGWVRLRLFRWTSRHISALKTIAVGVGVADFAGILAAGESHSRWAICGALLTSALLVWVAKQSVRCLIGGLADIKGFRDALAILLQRRMFPDAPERVVTMSDFGRDGRPTLKVVGANLSERKLHLFSPERTPDIPVADAVAASICLPVIFRPWTIETREIADGETVSTKDMVFVDGGIVSNLPAWPFDEERELDPEALTIAVAIADLSRAPVVDRFNWLPSAIRTALFGSGELNLRASGRSEQLELESRLDLLDFDMTLDDARQEVRDGEAATGVWLDKWLFKRPDLYRTLCLETQRLAAAILSDAPDDTPGRIRVAIALPDRDYRHSLRLEFSVGYERDPDEGMLVPIEGSVLGAAWSKNESRFEVAPLPPDLDLPGDSNRLRRKMVWADWAWQVCIPISAREASIHLAIRIDGDAVLPENELISGAFDMLEKSVKDLFDEVVSELS</sequence>
<organism evidence="4 5">
    <name type="scientific">Gluconacetobacter sacchari</name>
    <dbReference type="NCBI Taxonomy" id="92759"/>
    <lineage>
        <taxon>Bacteria</taxon>
        <taxon>Pseudomonadati</taxon>
        <taxon>Pseudomonadota</taxon>
        <taxon>Alphaproteobacteria</taxon>
        <taxon>Acetobacterales</taxon>
        <taxon>Acetobacteraceae</taxon>
        <taxon>Gluconacetobacter</taxon>
    </lineage>
</organism>
<evidence type="ECO:0000259" key="3">
    <source>
        <dbReference type="PROSITE" id="PS51635"/>
    </source>
</evidence>
<dbReference type="RefSeq" id="WP_182997532.1">
    <property type="nucleotide sequence ID" value="NZ_JABEQJ010000012.1"/>
</dbReference>
<feature type="short sequence motif" description="GXSXG" evidence="2">
    <location>
        <begin position="43"/>
        <end position="47"/>
    </location>
</feature>
<keyword evidence="1 2" id="KW-0443">Lipid metabolism</keyword>
<feature type="domain" description="PNPLA" evidence="3">
    <location>
        <begin position="12"/>
        <end position="280"/>
    </location>
</feature>
<dbReference type="Pfam" id="PF01734">
    <property type="entry name" value="Patatin"/>
    <property type="match status" value="1"/>
</dbReference>
<proteinExistence type="predicted"/>